<gene>
    <name evidence="1" type="ORF">CA12_25710</name>
</gene>
<dbReference type="EMBL" id="CP036265">
    <property type="protein sequence ID" value="QDT16467.1"/>
    <property type="molecule type" value="Genomic_DNA"/>
</dbReference>
<keyword evidence="2" id="KW-1185">Reference proteome</keyword>
<evidence type="ECO:0000313" key="1">
    <source>
        <dbReference type="EMBL" id="QDT16467.1"/>
    </source>
</evidence>
<sequence>MSRGRFAAHVRRRRGLWIAGGVLAVLLVPYVTAFVCLRRYRTVDFLYFPPKSGTRQQVVSGSYRLHSFAGGWDVAPKLYEAFIPIHQWLLGGMTTEEYYTLSPAERAEEPQDMWVRYDPNH</sequence>
<dbReference type="KEGG" id="acaf:CA12_25710"/>
<evidence type="ECO:0000313" key="2">
    <source>
        <dbReference type="Proteomes" id="UP000318741"/>
    </source>
</evidence>
<proteinExistence type="predicted"/>
<reference evidence="1 2" key="1">
    <citation type="submission" date="2019-02" db="EMBL/GenBank/DDBJ databases">
        <title>Deep-cultivation of Planctomycetes and their phenomic and genomic characterization uncovers novel biology.</title>
        <authorList>
            <person name="Wiegand S."/>
            <person name="Jogler M."/>
            <person name="Boedeker C."/>
            <person name="Pinto D."/>
            <person name="Vollmers J."/>
            <person name="Rivas-Marin E."/>
            <person name="Kohn T."/>
            <person name="Peeters S.H."/>
            <person name="Heuer A."/>
            <person name="Rast P."/>
            <person name="Oberbeckmann S."/>
            <person name="Bunk B."/>
            <person name="Jeske O."/>
            <person name="Meyerdierks A."/>
            <person name="Storesund J.E."/>
            <person name="Kallscheuer N."/>
            <person name="Luecker S."/>
            <person name="Lage O.M."/>
            <person name="Pohl T."/>
            <person name="Merkel B.J."/>
            <person name="Hornburger P."/>
            <person name="Mueller R.-W."/>
            <person name="Bruemmer F."/>
            <person name="Labrenz M."/>
            <person name="Spormann A.M."/>
            <person name="Op den Camp H."/>
            <person name="Overmann J."/>
            <person name="Amann R."/>
            <person name="Jetten M.S.M."/>
            <person name="Mascher T."/>
            <person name="Medema M.H."/>
            <person name="Devos D.P."/>
            <person name="Kaster A.-K."/>
            <person name="Ovreas L."/>
            <person name="Rohde M."/>
            <person name="Galperin M.Y."/>
            <person name="Jogler C."/>
        </authorList>
    </citation>
    <scope>NUCLEOTIDE SEQUENCE [LARGE SCALE GENOMIC DNA]</scope>
    <source>
        <strain evidence="1 2">CA12</strain>
    </source>
</reference>
<organism evidence="1 2">
    <name type="scientific">Alienimonas californiensis</name>
    <dbReference type="NCBI Taxonomy" id="2527989"/>
    <lineage>
        <taxon>Bacteria</taxon>
        <taxon>Pseudomonadati</taxon>
        <taxon>Planctomycetota</taxon>
        <taxon>Planctomycetia</taxon>
        <taxon>Planctomycetales</taxon>
        <taxon>Planctomycetaceae</taxon>
        <taxon>Alienimonas</taxon>
    </lineage>
</organism>
<protein>
    <submittedName>
        <fullName evidence="1">Uncharacterized protein</fullName>
    </submittedName>
</protein>
<dbReference type="RefSeq" id="WP_145359290.1">
    <property type="nucleotide sequence ID" value="NZ_CP036265.1"/>
</dbReference>
<accession>A0A517PAR5</accession>
<dbReference type="Proteomes" id="UP000318741">
    <property type="component" value="Chromosome"/>
</dbReference>
<name>A0A517PAR5_9PLAN</name>
<dbReference type="AlphaFoldDB" id="A0A517PAR5"/>